<name>A0ABT8LI65_9BACT</name>
<dbReference type="Proteomes" id="UP001172083">
    <property type="component" value="Unassembled WGS sequence"/>
</dbReference>
<sequence length="210" mass="24231">MKKIGISMLFLILCSICYAQNGFEPGFIITLSGDTVHGVLRDRKEATFLKLYKKVRFKPEGKNATKKYNANQIRAYAIGDQMFESVNENALHQDIVLFNRRLPSNNSNDRVFLKVIVNGVASYYQKEWVDQDSGVLEVVDYIKKAHNPKFVRATQGILGLKKRKLSAYFSDCPPLQLKIKNKDIVTSLEVVRFYNNWILNDRDNKLYKNN</sequence>
<keyword evidence="3" id="KW-1185">Reference proteome</keyword>
<feature type="signal peptide" evidence="1">
    <location>
        <begin position="1"/>
        <end position="19"/>
    </location>
</feature>
<gene>
    <name evidence="2" type="ORF">QQ020_35650</name>
</gene>
<evidence type="ECO:0000313" key="3">
    <source>
        <dbReference type="Proteomes" id="UP001172083"/>
    </source>
</evidence>
<accession>A0ABT8LI65</accession>
<protein>
    <submittedName>
        <fullName evidence="2">Uncharacterized protein</fullName>
    </submittedName>
</protein>
<organism evidence="2 3">
    <name type="scientific">Agaribacillus aureus</name>
    <dbReference type="NCBI Taxonomy" id="3051825"/>
    <lineage>
        <taxon>Bacteria</taxon>
        <taxon>Pseudomonadati</taxon>
        <taxon>Bacteroidota</taxon>
        <taxon>Cytophagia</taxon>
        <taxon>Cytophagales</taxon>
        <taxon>Splendidivirgaceae</taxon>
        <taxon>Agaribacillus</taxon>
    </lineage>
</organism>
<dbReference type="RefSeq" id="WP_346762798.1">
    <property type="nucleotide sequence ID" value="NZ_JAUJEB010000017.1"/>
</dbReference>
<feature type="chain" id="PRO_5045683945" evidence="1">
    <location>
        <begin position="20"/>
        <end position="210"/>
    </location>
</feature>
<keyword evidence="1" id="KW-0732">Signal</keyword>
<dbReference type="EMBL" id="JAUJEB010000017">
    <property type="protein sequence ID" value="MDN5217462.1"/>
    <property type="molecule type" value="Genomic_DNA"/>
</dbReference>
<comment type="caution">
    <text evidence="2">The sequence shown here is derived from an EMBL/GenBank/DDBJ whole genome shotgun (WGS) entry which is preliminary data.</text>
</comment>
<evidence type="ECO:0000256" key="1">
    <source>
        <dbReference type="SAM" id="SignalP"/>
    </source>
</evidence>
<evidence type="ECO:0000313" key="2">
    <source>
        <dbReference type="EMBL" id="MDN5217462.1"/>
    </source>
</evidence>
<proteinExistence type="predicted"/>
<reference evidence="2" key="1">
    <citation type="submission" date="2023-06" db="EMBL/GenBank/DDBJ databases">
        <title>Genomic of Agaribacillus aureum.</title>
        <authorList>
            <person name="Wang G."/>
        </authorList>
    </citation>
    <scope>NUCLEOTIDE SEQUENCE</scope>
    <source>
        <strain evidence="2">BMA12</strain>
    </source>
</reference>